<organism evidence="8 9">
    <name type="scientific">Metarhizium robertsii</name>
    <dbReference type="NCBI Taxonomy" id="568076"/>
    <lineage>
        <taxon>Eukaryota</taxon>
        <taxon>Fungi</taxon>
        <taxon>Dikarya</taxon>
        <taxon>Ascomycota</taxon>
        <taxon>Pezizomycotina</taxon>
        <taxon>Sordariomycetes</taxon>
        <taxon>Hypocreomycetidae</taxon>
        <taxon>Hypocreales</taxon>
        <taxon>Clavicipitaceae</taxon>
        <taxon>Metarhizium</taxon>
    </lineage>
</organism>
<comment type="subcellular location">
    <subcellularLocation>
        <location evidence="1">Nucleus</location>
    </subcellularLocation>
</comment>
<reference evidence="8 9" key="1">
    <citation type="submission" date="2014-02" db="EMBL/GenBank/DDBJ databases">
        <title>The genome sequence of the entomopathogenic fungus Metarhizium robertsii ARSEF 2575.</title>
        <authorList>
            <person name="Giuliano Garisto Donzelli B."/>
            <person name="Roe B.A."/>
            <person name="Macmil S.L."/>
            <person name="Krasnoff S.B."/>
            <person name="Gibson D.M."/>
        </authorList>
    </citation>
    <scope>NUCLEOTIDE SEQUENCE [LARGE SCALE GENOMIC DNA]</scope>
    <source>
        <strain evidence="8 9">ARSEF 2575</strain>
    </source>
</reference>
<evidence type="ECO:0000256" key="2">
    <source>
        <dbReference type="ARBA" id="ARBA00022723"/>
    </source>
</evidence>
<protein>
    <submittedName>
        <fullName evidence="8">HAT family dimerization domain protein</fullName>
    </submittedName>
</protein>
<dbReference type="Proteomes" id="UP000030151">
    <property type="component" value="Unassembled WGS sequence"/>
</dbReference>
<dbReference type="InterPro" id="IPR052035">
    <property type="entry name" value="ZnF_BED_domain_contain"/>
</dbReference>
<dbReference type="GO" id="GO:0008270">
    <property type="term" value="F:zinc ion binding"/>
    <property type="evidence" value="ECO:0007669"/>
    <property type="project" value="UniProtKB-KW"/>
</dbReference>
<evidence type="ECO:0000256" key="4">
    <source>
        <dbReference type="ARBA" id="ARBA00022833"/>
    </source>
</evidence>
<keyword evidence="4" id="KW-0862">Zinc</keyword>
<name>A0A014N4E5_9HYPO</name>
<evidence type="ECO:0000259" key="7">
    <source>
        <dbReference type="Pfam" id="PF05699"/>
    </source>
</evidence>
<dbReference type="GO" id="GO:0046983">
    <property type="term" value="F:protein dimerization activity"/>
    <property type="evidence" value="ECO:0007669"/>
    <property type="project" value="InterPro"/>
</dbReference>
<dbReference type="EMBL" id="JELW01000247">
    <property type="protein sequence ID" value="EXU94552.1"/>
    <property type="molecule type" value="Genomic_DNA"/>
</dbReference>
<dbReference type="OrthoDB" id="4958096at2759"/>
<evidence type="ECO:0000256" key="1">
    <source>
        <dbReference type="ARBA" id="ARBA00004123"/>
    </source>
</evidence>
<keyword evidence="5" id="KW-0539">Nucleus</keyword>
<evidence type="ECO:0000313" key="8">
    <source>
        <dbReference type="EMBL" id="EXU94552.1"/>
    </source>
</evidence>
<sequence>MSRILVPGSFWAKSEVRANGIIREPVARLARTSCHTRRVAVRGPQRYCHINLHGSTPFARRSHMYSFEDSAAASPSTPPPSERSISSAPTKHAPVRFPNYDAWAPDKFRRFLGFTIGHDLFRERTWWWQFGFRMKDNRPQPHKIVWICETCFLRNRPRTADYVFIASTSGGIVRHLRKEHKILVGAVPGLLAGSGGGTARNLLDMLRADPTNPRDQMLLGNLHTLFDPKMDHLLLLDWLTYHNLPFNLVNSERFRRLLLYNNPSLQEGQIPSGKTLVNLLMSEYNRALGPLRELLQRARSMVHLTFDGWTSRQNTSFLGINAHFIDQDWKQWGVLLALPALRKRHTGTMLADEVADTVCAFGLQDRIGYCTLDNAANNDKAMEALGAEFDFDWVERRIRCAPHVLNLTVRAMMYGGKRDNFNELLAHWGDKDFMTEEEERQLLSDAIRELAMDDDFGEPNLYEAMEIETESEENQDQYPVPETMNAEEVDKYRKFGPFGKLHNTGVALRTSSQLLEDFYEAQRQTTPTEPVLAMFSVIEERWVSQGGREQDRPAILKEKLSLEEWKVVAAIHKILQPFKVASRQLQGDGIAGKRSTSGGFDEYFQVVEMLLDHLELAVQGVIIEENDKQIMEEVQLFNGMDAKTRRLLKVYVKLGWKKLNDYYGKLTSTAYVAAVIFHPCKKWRVLEQLWSQLPSRQTSEWKRTYEIGLKAIWEDKYKNKVHGADFYAISAVRTTNALDYIERRLAFSRSVTRPDAQGRQSKRQQQPAAMSAQDELGQYLSEPPVDNIAYKTDPIAWWRDVGAVRFPRLSYMAVDFLTIASSSAETERDFSSCGRMITPLRCRLRRHIVAMAQCLRSWSKAGIYQPTLPLNLLEGDNWRQVLQLVGRITLDRDNEDQD</sequence>
<accession>A0A014N4E5</accession>
<dbReference type="InterPro" id="IPR012337">
    <property type="entry name" value="RNaseH-like_sf"/>
</dbReference>
<proteinExistence type="predicted"/>
<evidence type="ECO:0000256" key="3">
    <source>
        <dbReference type="ARBA" id="ARBA00022771"/>
    </source>
</evidence>
<dbReference type="GO" id="GO:0005634">
    <property type="term" value="C:nucleus"/>
    <property type="evidence" value="ECO:0007669"/>
    <property type="project" value="UniProtKB-SubCell"/>
</dbReference>
<dbReference type="PANTHER" id="PTHR46481:SF10">
    <property type="entry name" value="ZINC FINGER BED DOMAIN-CONTAINING PROTEIN 39"/>
    <property type="match status" value="1"/>
</dbReference>
<gene>
    <name evidence="8" type="ORF">X797_012375</name>
</gene>
<evidence type="ECO:0000256" key="6">
    <source>
        <dbReference type="SAM" id="MobiDB-lite"/>
    </source>
</evidence>
<dbReference type="SUPFAM" id="SSF53098">
    <property type="entry name" value="Ribonuclease H-like"/>
    <property type="match status" value="1"/>
</dbReference>
<dbReference type="PANTHER" id="PTHR46481">
    <property type="entry name" value="ZINC FINGER BED DOMAIN-CONTAINING PROTEIN 4"/>
    <property type="match status" value="1"/>
</dbReference>
<feature type="domain" description="HAT C-terminal dimerisation" evidence="7">
    <location>
        <begin position="775"/>
        <end position="858"/>
    </location>
</feature>
<evidence type="ECO:0000256" key="5">
    <source>
        <dbReference type="ARBA" id="ARBA00023242"/>
    </source>
</evidence>
<dbReference type="Pfam" id="PF05699">
    <property type="entry name" value="Dimer_Tnp_hAT"/>
    <property type="match status" value="1"/>
</dbReference>
<feature type="region of interest" description="Disordered" evidence="6">
    <location>
        <begin position="69"/>
        <end position="90"/>
    </location>
</feature>
<dbReference type="InterPro" id="IPR008906">
    <property type="entry name" value="HATC_C_dom"/>
</dbReference>
<keyword evidence="2" id="KW-0479">Metal-binding</keyword>
<dbReference type="AlphaFoldDB" id="A0A014N4E5"/>
<keyword evidence="3" id="KW-0863">Zinc-finger</keyword>
<comment type="caution">
    <text evidence="8">The sequence shown here is derived from an EMBL/GenBank/DDBJ whole genome shotgun (WGS) entry which is preliminary data.</text>
</comment>
<dbReference type="HOGENOM" id="CLU_009123_10_0_1"/>
<evidence type="ECO:0000313" key="9">
    <source>
        <dbReference type="Proteomes" id="UP000030151"/>
    </source>
</evidence>